<proteinExistence type="predicted"/>
<dbReference type="RefSeq" id="XP_025530144.1">
    <property type="nucleotide sequence ID" value="XM_025673469.1"/>
</dbReference>
<dbReference type="Proteomes" id="UP000249497">
    <property type="component" value="Unassembled WGS sequence"/>
</dbReference>
<evidence type="ECO:0000313" key="2">
    <source>
        <dbReference type="Proteomes" id="UP000249497"/>
    </source>
</evidence>
<gene>
    <name evidence="1" type="ORF">BO86DRAFT_397116</name>
</gene>
<dbReference type="AlphaFoldDB" id="A0A8T8X8C4"/>
<sequence length="240" mass="26688">MACLFQWKPAIDLLIFLTQCRIRQGWSIRCGASRAFLYVEIAYSSMDARVLTDPGIFLTFKFTLRTNSDPREVRDIASDGKFNGQNAEPNSFPLARVPLSAGTQFELALFKPRPDVWDKHGAIASNTLTGGVTLRSVIAFLNSSKSVLVDICAVAIKEEKCVEEILGPRYMSLTVEQIMNQALSFSDELHTGDLYRQALLACQCPAGLRKLRLALSDLCDSIDKEITMLATQEQKADEET</sequence>
<organism evidence="1 2">
    <name type="scientific">Aspergillus japonicus CBS 114.51</name>
    <dbReference type="NCBI Taxonomy" id="1448312"/>
    <lineage>
        <taxon>Eukaryota</taxon>
        <taxon>Fungi</taxon>
        <taxon>Dikarya</taxon>
        <taxon>Ascomycota</taxon>
        <taxon>Pezizomycotina</taxon>
        <taxon>Eurotiomycetes</taxon>
        <taxon>Eurotiomycetidae</taxon>
        <taxon>Eurotiales</taxon>
        <taxon>Aspergillaceae</taxon>
        <taxon>Aspergillus</taxon>
        <taxon>Aspergillus subgen. Circumdati</taxon>
    </lineage>
</organism>
<protein>
    <submittedName>
        <fullName evidence="1">Uncharacterized protein</fullName>
    </submittedName>
</protein>
<dbReference type="GeneID" id="37177161"/>
<name>A0A8T8X8C4_ASPJA</name>
<dbReference type="EMBL" id="KZ824778">
    <property type="protein sequence ID" value="RAH84250.1"/>
    <property type="molecule type" value="Genomic_DNA"/>
</dbReference>
<keyword evidence="2" id="KW-1185">Reference proteome</keyword>
<accession>A0A8T8X8C4</accession>
<reference evidence="1 2" key="1">
    <citation type="submission" date="2018-02" db="EMBL/GenBank/DDBJ databases">
        <title>The genomes of Aspergillus section Nigri reveals drivers in fungal speciation.</title>
        <authorList>
            <consortium name="DOE Joint Genome Institute"/>
            <person name="Vesth T.C."/>
            <person name="Nybo J."/>
            <person name="Theobald S."/>
            <person name="Brandl J."/>
            <person name="Frisvad J.C."/>
            <person name="Nielsen K.F."/>
            <person name="Lyhne E.K."/>
            <person name="Kogle M.E."/>
            <person name="Kuo A."/>
            <person name="Riley R."/>
            <person name="Clum A."/>
            <person name="Nolan M."/>
            <person name="Lipzen A."/>
            <person name="Salamov A."/>
            <person name="Henrissat B."/>
            <person name="Wiebenga A."/>
            <person name="De vries R.P."/>
            <person name="Grigoriev I.V."/>
            <person name="Mortensen U.H."/>
            <person name="Andersen M.R."/>
            <person name="Baker S.E."/>
        </authorList>
    </citation>
    <scope>NUCLEOTIDE SEQUENCE [LARGE SCALE GENOMIC DNA]</scope>
    <source>
        <strain evidence="1 2">CBS 114.51</strain>
    </source>
</reference>
<evidence type="ECO:0000313" key="1">
    <source>
        <dbReference type="EMBL" id="RAH84250.1"/>
    </source>
</evidence>